<evidence type="ECO:0008006" key="4">
    <source>
        <dbReference type="Google" id="ProtNLM"/>
    </source>
</evidence>
<protein>
    <recommendedName>
        <fullName evidence="4">Bacterial Ig-like domain-containing protein</fullName>
    </recommendedName>
</protein>
<accession>A0A259TWM0</accession>
<evidence type="ECO:0000256" key="1">
    <source>
        <dbReference type="SAM" id="SignalP"/>
    </source>
</evidence>
<dbReference type="NCBIfam" id="NF041940">
    <property type="entry name" value="choice_anch_X"/>
    <property type="match status" value="1"/>
</dbReference>
<proteinExistence type="predicted"/>
<dbReference type="OrthoDB" id="9830041at2"/>
<reference evidence="2 3" key="1">
    <citation type="submission" date="2016-11" db="EMBL/GenBank/DDBJ databases">
        <title>Study of marine rhodopsin-containing bacteria.</title>
        <authorList>
            <person name="Yoshizawa S."/>
            <person name="Kumagai Y."/>
            <person name="Kogure K."/>
        </authorList>
    </citation>
    <scope>NUCLEOTIDE SEQUENCE [LARGE SCALE GENOMIC DNA]</scope>
    <source>
        <strain evidence="2 3">SG-29</strain>
    </source>
</reference>
<sequence>MLRVFRSASFAALVLAAAACDDAPGARDPFGSPPVVSAFSFTPEAFEDVSGNATITVEPTISVSVAGGSGDITVRAFVRDLDGDELVGEADASGGPGRYDLRPTLTLPRGAVGDYEITVTTEDASGVPGDRASGVFAFSSVSLGAPSVAATQASPATVQRPASGTQVVTLTANASDPDGPANLARVELRDPASGDVLFRFADDGQGGDATAADGQYTLRLAIRSGSPTGVYAFQAVAVDRTGRESVPADVSFTVQ</sequence>
<organism evidence="2 3">
    <name type="scientific">Rubricoccus marinus</name>
    <dbReference type="NCBI Taxonomy" id="716817"/>
    <lineage>
        <taxon>Bacteria</taxon>
        <taxon>Pseudomonadati</taxon>
        <taxon>Rhodothermota</taxon>
        <taxon>Rhodothermia</taxon>
        <taxon>Rhodothermales</taxon>
        <taxon>Rubricoccaceae</taxon>
        <taxon>Rubricoccus</taxon>
    </lineage>
</organism>
<dbReference type="InParanoid" id="A0A259TWM0"/>
<keyword evidence="3" id="KW-1185">Reference proteome</keyword>
<dbReference type="InterPro" id="IPR013783">
    <property type="entry name" value="Ig-like_fold"/>
</dbReference>
<comment type="caution">
    <text evidence="2">The sequence shown here is derived from an EMBL/GenBank/DDBJ whole genome shotgun (WGS) entry which is preliminary data.</text>
</comment>
<feature type="signal peptide" evidence="1">
    <location>
        <begin position="1"/>
        <end position="19"/>
    </location>
</feature>
<dbReference type="PROSITE" id="PS51257">
    <property type="entry name" value="PROKAR_LIPOPROTEIN"/>
    <property type="match status" value="1"/>
</dbReference>
<dbReference type="Gene3D" id="2.60.40.10">
    <property type="entry name" value="Immunoglobulins"/>
    <property type="match status" value="1"/>
</dbReference>
<dbReference type="Proteomes" id="UP000216446">
    <property type="component" value="Unassembled WGS sequence"/>
</dbReference>
<evidence type="ECO:0000313" key="2">
    <source>
        <dbReference type="EMBL" id="OZC02155.1"/>
    </source>
</evidence>
<keyword evidence="1" id="KW-0732">Signal</keyword>
<dbReference type="RefSeq" id="WP_094546109.1">
    <property type="nucleotide sequence ID" value="NZ_MQWB01000001.1"/>
</dbReference>
<gene>
    <name evidence="2" type="ORF">BSZ36_03635</name>
</gene>
<dbReference type="EMBL" id="MQWB01000001">
    <property type="protein sequence ID" value="OZC02155.1"/>
    <property type="molecule type" value="Genomic_DNA"/>
</dbReference>
<evidence type="ECO:0000313" key="3">
    <source>
        <dbReference type="Proteomes" id="UP000216446"/>
    </source>
</evidence>
<name>A0A259TWM0_9BACT</name>
<feature type="chain" id="PRO_5013396934" description="Bacterial Ig-like domain-containing protein" evidence="1">
    <location>
        <begin position="20"/>
        <end position="255"/>
    </location>
</feature>
<dbReference type="AlphaFoldDB" id="A0A259TWM0"/>